<name>A0A2T0UQ80_9MICO</name>
<organism evidence="9 10">
    <name type="scientific">Knoellia remsis</name>
    <dbReference type="NCBI Taxonomy" id="407159"/>
    <lineage>
        <taxon>Bacteria</taxon>
        <taxon>Bacillati</taxon>
        <taxon>Actinomycetota</taxon>
        <taxon>Actinomycetes</taxon>
        <taxon>Micrococcales</taxon>
        <taxon>Intrasporangiaceae</taxon>
        <taxon>Knoellia</taxon>
    </lineage>
</organism>
<dbReference type="AlphaFoldDB" id="A0A2T0UQ80"/>
<dbReference type="EMBL" id="PVTI01000008">
    <property type="protein sequence ID" value="PRY60089.1"/>
    <property type="molecule type" value="Genomic_DNA"/>
</dbReference>
<evidence type="ECO:0000259" key="7">
    <source>
        <dbReference type="Pfam" id="PF04542"/>
    </source>
</evidence>
<keyword evidence="5" id="KW-0804">Transcription</keyword>
<evidence type="ECO:0000259" key="8">
    <source>
        <dbReference type="Pfam" id="PF08281"/>
    </source>
</evidence>
<reference evidence="9 10" key="1">
    <citation type="submission" date="2018-03" db="EMBL/GenBank/DDBJ databases">
        <title>Genomic Encyclopedia of Archaeal and Bacterial Type Strains, Phase II (KMG-II): from individual species to whole genera.</title>
        <authorList>
            <person name="Goeker M."/>
        </authorList>
    </citation>
    <scope>NUCLEOTIDE SEQUENCE [LARGE SCALE GENOMIC DNA]</scope>
    <source>
        <strain evidence="9 10">ATCC BAA-1496</strain>
    </source>
</reference>
<evidence type="ECO:0000256" key="3">
    <source>
        <dbReference type="ARBA" id="ARBA00023082"/>
    </source>
</evidence>
<proteinExistence type="inferred from homology"/>
<evidence type="ECO:0000313" key="10">
    <source>
        <dbReference type="Proteomes" id="UP000237822"/>
    </source>
</evidence>
<dbReference type="InterPro" id="IPR007627">
    <property type="entry name" value="RNA_pol_sigma70_r2"/>
</dbReference>
<gene>
    <name evidence="9" type="ORF">BCF74_10834</name>
</gene>
<dbReference type="Gene3D" id="1.10.10.10">
    <property type="entry name" value="Winged helix-like DNA-binding domain superfamily/Winged helix DNA-binding domain"/>
    <property type="match status" value="1"/>
</dbReference>
<keyword evidence="3" id="KW-0731">Sigma factor</keyword>
<dbReference type="GO" id="GO:0003677">
    <property type="term" value="F:DNA binding"/>
    <property type="evidence" value="ECO:0007669"/>
    <property type="project" value="UniProtKB-KW"/>
</dbReference>
<dbReference type="GO" id="GO:0006352">
    <property type="term" value="P:DNA-templated transcription initiation"/>
    <property type="evidence" value="ECO:0007669"/>
    <property type="project" value="InterPro"/>
</dbReference>
<evidence type="ECO:0000256" key="5">
    <source>
        <dbReference type="ARBA" id="ARBA00023163"/>
    </source>
</evidence>
<feature type="domain" description="RNA polymerase sigma factor 70 region 4 type 2" evidence="8">
    <location>
        <begin position="116"/>
        <end position="166"/>
    </location>
</feature>
<sequence>MGNGVDTRGGRVRDRRKAEDAFDDFYRTTASRVVHLVYATTGDLTVAQDATQEAYARAWRDWDRVSGHDDALAWVRTVARRIAISEWRRGESRGRAHARHGLVQTQPPPNEDRAVVVAALRTLSPPLRETLALHYLADRSIDQIAAELDVPPGTVKARLHRGRNQLAQLLRGPDRPPESTPVMRPASTSRKENRHG</sequence>
<dbReference type="InterPro" id="IPR013324">
    <property type="entry name" value="RNA_pol_sigma_r3/r4-like"/>
</dbReference>
<dbReference type="Pfam" id="PF08281">
    <property type="entry name" value="Sigma70_r4_2"/>
    <property type="match status" value="1"/>
</dbReference>
<dbReference type="NCBIfam" id="TIGR02937">
    <property type="entry name" value="sigma70-ECF"/>
    <property type="match status" value="1"/>
</dbReference>
<comment type="similarity">
    <text evidence="1">Belongs to the sigma-70 factor family. ECF subfamily.</text>
</comment>
<dbReference type="CDD" id="cd06171">
    <property type="entry name" value="Sigma70_r4"/>
    <property type="match status" value="1"/>
</dbReference>
<dbReference type="InterPro" id="IPR014284">
    <property type="entry name" value="RNA_pol_sigma-70_dom"/>
</dbReference>
<dbReference type="InterPro" id="IPR039425">
    <property type="entry name" value="RNA_pol_sigma-70-like"/>
</dbReference>
<evidence type="ECO:0000256" key="2">
    <source>
        <dbReference type="ARBA" id="ARBA00023015"/>
    </source>
</evidence>
<evidence type="ECO:0000313" key="9">
    <source>
        <dbReference type="EMBL" id="PRY60089.1"/>
    </source>
</evidence>
<dbReference type="Pfam" id="PF04542">
    <property type="entry name" value="Sigma70_r2"/>
    <property type="match status" value="1"/>
</dbReference>
<dbReference type="PANTHER" id="PTHR43133">
    <property type="entry name" value="RNA POLYMERASE ECF-TYPE SIGMA FACTO"/>
    <property type="match status" value="1"/>
</dbReference>
<evidence type="ECO:0000256" key="4">
    <source>
        <dbReference type="ARBA" id="ARBA00023125"/>
    </source>
</evidence>
<dbReference type="OrthoDB" id="3777963at2"/>
<dbReference type="Gene3D" id="1.10.1740.10">
    <property type="match status" value="1"/>
</dbReference>
<dbReference type="Proteomes" id="UP000237822">
    <property type="component" value="Unassembled WGS sequence"/>
</dbReference>
<dbReference type="SUPFAM" id="SSF88659">
    <property type="entry name" value="Sigma3 and sigma4 domains of RNA polymerase sigma factors"/>
    <property type="match status" value="1"/>
</dbReference>
<dbReference type="PANTHER" id="PTHR43133:SF50">
    <property type="entry name" value="ECF RNA POLYMERASE SIGMA FACTOR SIGM"/>
    <property type="match status" value="1"/>
</dbReference>
<feature type="region of interest" description="Disordered" evidence="6">
    <location>
        <begin position="168"/>
        <end position="196"/>
    </location>
</feature>
<dbReference type="SUPFAM" id="SSF88946">
    <property type="entry name" value="Sigma2 domain of RNA polymerase sigma factors"/>
    <property type="match status" value="1"/>
</dbReference>
<accession>A0A2T0UQ80</accession>
<evidence type="ECO:0000256" key="1">
    <source>
        <dbReference type="ARBA" id="ARBA00010641"/>
    </source>
</evidence>
<evidence type="ECO:0000256" key="6">
    <source>
        <dbReference type="SAM" id="MobiDB-lite"/>
    </source>
</evidence>
<dbReference type="InterPro" id="IPR013325">
    <property type="entry name" value="RNA_pol_sigma_r2"/>
</dbReference>
<dbReference type="GO" id="GO:0016987">
    <property type="term" value="F:sigma factor activity"/>
    <property type="evidence" value="ECO:0007669"/>
    <property type="project" value="UniProtKB-KW"/>
</dbReference>
<protein>
    <submittedName>
        <fullName evidence="9">RNA polymerase sigma-70 factor (ECF subfamily)</fullName>
    </submittedName>
</protein>
<comment type="caution">
    <text evidence="9">The sequence shown here is derived from an EMBL/GenBank/DDBJ whole genome shotgun (WGS) entry which is preliminary data.</text>
</comment>
<feature type="domain" description="RNA polymerase sigma-70 region 2" evidence="7">
    <location>
        <begin position="26"/>
        <end position="90"/>
    </location>
</feature>
<keyword evidence="2" id="KW-0805">Transcription regulation</keyword>
<keyword evidence="4" id="KW-0238">DNA-binding</keyword>
<dbReference type="InterPro" id="IPR013249">
    <property type="entry name" value="RNA_pol_sigma70_r4_t2"/>
</dbReference>
<keyword evidence="10" id="KW-1185">Reference proteome</keyword>
<dbReference type="InterPro" id="IPR036388">
    <property type="entry name" value="WH-like_DNA-bd_sf"/>
</dbReference>